<evidence type="ECO:0000256" key="1">
    <source>
        <dbReference type="SAM" id="MobiDB-lite"/>
    </source>
</evidence>
<reference evidence="3" key="2">
    <citation type="submission" date="2016-06" db="EMBL/GenBank/DDBJ databases">
        <title>The genome of a short-lived fish provides insights into sex chromosome evolution and the genetic control of aging.</title>
        <authorList>
            <person name="Reichwald K."/>
            <person name="Felder M."/>
            <person name="Petzold A."/>
            <person name="Koch P."/>
            <person name="Groth M."/>
            <person name="Platzer M."/>
        </authorList>
    </citation>
    <scope>NUCLEOTIDE SEQUENCE</scope>
    <source>
        <tissue evidence="3">Brain</tissue>
    </source>
</reference>
<evidence type="ECO:0000313" key="3">
    <source>
        <dbReference type="EMBL" id="SBP47768.1"/>
    </source>
</evidence>
<keyword evidence="2" id="KW-1133">Transmembrane helix</keyword>
<sequence length="83" mass="9086">MTLQNISKSDEGRYKCSISGKGESPESWLAVVKPQTGPDEEAPHLRGQTKTVILLRVSLTAVLLLLIGVILIRKHKSTANSFQ</sequence>
<dbReference type="AlphaFoldDB" id="A0A1A7ZZF0"/>
<feature type="transmembrane region" description="Helical" evidence="2">
    <location>
        <begin position="53"/>
        <end position="72"/>
    </location>
</feature>
<keyword evidence="2" id="KW-0812">Transmembrane</keyword>
<reference evidence="3" key="1">
    <citation type="submission" date="2016-05" db="EMBL/GenBank/DDBJ databases">
        <authorList>
            <person name="Lavstsen T."/>
            <person name="Jespersen J.S."/>
        </authorList>
    </citation>
    <scope>NUCLEOTIDE SEQUENCE</scope>
    <source>
        <tissue evidence="3">Brain</tissue>
    </source>
</reference>
<evidence type="ECO:0000256" key="2">
    <source>
        <dbReference type="SAM" id="Phobius"/>
    </source>
</evidence>
<accession>A0A1A7ZZF0</accession>
<protein>
    <recommendedName>
        <fullName evidence="4">Ig-like domain-containing protein</fullName>
    </recommendedName>
</protein>
<dbReference type="EMBL" id="HADY01009283">
    <property type="protein sequence ID" value="SBP47768.1"/>
    <property type="molecule type" value="Transcribed_RNA"/>
</dbReference>
<organism evidence="3">
    <name type="scientific">Nothobranchius furzeri</name>
    <name type="common">Turquoise killifish</name>
    <dbReference type="NCBI Taxonomy" id="105023"/>
    <lineage>
        <taxon>Eukaryota</taxon>
        <taxon>Metazoa</taxon>
        <taxon>Chordata</taxon>
        <taxon>Craniata</taxon>
        <taxon>Vertebrata</taxon>
        <taxon>Euteleostomi</taxon>
        <taxon>Actinopterygii</taxon>
        <taxon>Neopterygii</taxon>
        <taxon>Teleostei</taxon>
        <taxon>Neoteleostei</taxon>
        <taxon>Acanthomorphata</taxon>
        <taxon>Ovalentaria</taxon>
        <taxon>Atherinomorphae</taxon>
        <taxon>Cyprinodontiformes</taxon>
        <taxon>Nothobranchiidae</taxon>
        <taxon>Nothobranchius</taxon>
    </lineage>
</organism>
<evidence type="ECO:0008006" key="4">
    <source>
        <dbReference type="Google" id="ProtNLM"/>
    </source>
</evidence>
<proteinExistence type="predicted"/>
<name>A0A1A7ZZF0_NOTFU</name>
<gene>
    <name evidence="3" type="primary">Nfu_g_1_019152</name>
</gene>
<keyword evidence="2" id="KW-0472">Membrane</keyword>
<feature type="region of interest" description="Disordered" evidence="1">
    <location>
        <begin position="1"/>
        <end position="23"/>
    </location>
</feature>